<dbReference type="KEGG" id="vg:55809444"/>
<sequence length="101" mass="11328">MTLTLEQIGEATCHLLKEKTGKQWKHQLYKDHPDGVGAIMIDSEESTAVLFYWQDTGRWSAQTYGGNKQSNSVPSPVEAYESLKRGIQMQIANLNTLLSTI</sequence>
<evidence type="ECO:0000313" key="1">
    <source>
        <dbReference type="EMBL" id="AVZ44931.1"/>
    </source>
</evidence>
<name>A0A2Z3DNK2_9CAUD</name>
<proteinExistence type="predicted"/>
<dbReference type="Proteomes" id="UP000258215">
    <property type="component" value="Segment"/>
</dbReference>
<organism evidence="1 2">
    <name type="scientific">Escherichia phage EP75</name>
    <dbReference type="NCBI Taxonomy" id="2070200"/>
    <lineage>
        <taxon>Viruses</taxon>
        <taxon>Duplodnaviria</taxon>
        <taxon>Heunggongvirae</taxon>
        <taxon>Uroviricota</taxon>
        <taxon>Caudoviricetes</taxon>
        <taxon>Pantevenvirales</taxon>
        <taxon>Ackermannviridae</taxon>
        <taxon>Cvivirinae</taxon>
        <taxon>Kuttervirus</taxon>
        <taxon>Kuttervirus EP75</taxon>
    </lineage>
</organism>
<reference evidence="2" key="1">
    <citation type="submission" date="2018-01" db="EMBL/GenBank/DDBJ databases">
        <authorList>
            <person name="van Mierlo J.T."/>
            <person name="Hagens S."/>
            <person name="Witte S."/>
            <person name="Klamert S."/>
            <person name="van de Straat L."/>
        </authorList>
    </citation>
    <scope>NUCLEOTIDE SEQUENCE [LARGE SCALE GENOMIC DNA]</scope>
</reference>
<evidence type="ECO:0000313" key="2">
    <source>
        <dbReference type="Proteomes" id="UP000258215"/>
    </source>
</evidence>
<dbReference type="RefSeq" id="YP_009880196.1">
    <property type="nucleotide sequence ID" value="NC_049433.1"/>
</dbReference>
<keyword evidence="2" id="KW-1185">Reference proteome</keyword>
<dbReference type="GeneID" id="55809444"/>
<accession>A0A2Z3DNK2</accession>
<protein>
    <submittedName>
        <fullName evidence="1">Uncharacterized protein</fullName>
    </submittedName>
</protein>
<dbReference type="EMBL" id="MG748547">
    <property type="protein sequence ID" value="AVZ44931.1"/>
    <property type="molecule type" value="Genomic_DNA"/>
</dbReference>